<dbReference type="Pfam" id="PF00078">
    <property type="entry name" value="RVT_1"/>
    <property type="match status" value="1"/>
</dbReference>
<keyword evidence="3" id="KW-0695">RNA-directed DNA polymerase</keyword>
<dbReference type="RefSeq" id="WP_315697811.1">
    <property type="nucleotide sequence ID" value="NZ_JANSLM010000038.1"/>
</dbReference>
<dbReference type="InterPro" id="IPR051083">
    <property type="entry name" value="GrpII_Intron_Splice-Mob/Def"/>
</dbReference>
<dbReference type="Proteomes" id="UP001246473">
    <property type="component" value="Unassembled WGS sequence"/>
</dbReference>
<evidence type="ECO:0000313" key="3">
    <source>
        <dbReference type="EMBL" id="MDT8844003.1"/>
    </source>
</evidence>
<reference evidence="3" key="1">
    <citation type="submission" date="2022-08" db="EMBL/GenBank/DDBJ databases">
        <authorList>
            <person name="Kim S.-J."/>
        </authorList>
    </citation>
    <scope>NUCLEOTIDE SEQUENCE</scope>
    <source>
        <strain evidence="3">KJ</strain>
    </source>
</reference>
<feature type="domain" description="Reverse transcriptase" evidence="2">
    <location>
        <begin position="71"/>
        <end position="321"/>
    </location>
</feature>
<comment type="caution">
    <text evidence="3">The sequence shown here is derived from an EMBL/GenBank/DDBJ whole genome shotgun (WGS) entry which is preliminary data.</text>
</comment>
<comment type="similarity">
    <text evidence="1">Belongs to the bacterial reverse transcriptase family.</text>
</comment>
<evidence type="ECO:0000256" key="1">
    <source>
        <dbReference type="ARBA" id="ARBA00034120"/>
    </source>
</evidence>
<evidence type="ECO:0000259" key="2">
    <source>
        <dbReference type="PROSITE" id="PS50878"/>
    </source>
</evidence>
<name>A0AAP5UZ05_9BURK</name>
<dbReference type="InterPro" id="IPR000477">
    <property type="entry name" value="RT_dom"/>
</dbReference>
<keyword evidence="3" id="KW-0808">Transferase</keyword>
<sequence length="438" mass="50847">MKPESVSTKQERIAELARMNPAMAFTSLNQYLDYEWLYYAWAQTRKDGAVGVDGQTAEEYAANLEQNLLSLIDRIKSGRYQAAPVRRHYIAKSDGGQRGLGIPCFEDKVAQRAVSMLLEPIYEQDFMDCSYGFRPRRNAHQAVQAVRNGIMKQGGRWVLDVDVRKYFDSIPFAELRSILAKRVKDGVVRRMIDKWLKAGVLDEGQLLYPETGTPQGGVLSPILSNVYLHHVLDVWFAEQVQPRLRGPSTLVRYCDDFVMLFAYQDDADRVLTVLGKRLGKYGLQLHPDKTRMVDFRHRPAHRSAEGGEPFATTFNFLGFTHVWARSRWGKVVVRQLTAKDRFARALQAIDEQCRRMRHWLVRDQHQRLCRMLKGHYAYFGLAGNSRRLGCLVFEAQRRWHKWLKRRSRERSLTWAAFNQILAVFPLPKPRIRQRYATP</sequence>
<gene>
    <name evidence="3" type="primary">ltrA</name>
    <name evidence="3" type="ORF">ParKJ_42220</name>
</gene>
<dbReference type="PANTHER" id="PTHR34047:SF8">
    <property type="entry name" value="PROTEIN YKFC"/>
    <property type="match status" value="1"/>
</dbReference>
<dbReference type="GO" id="GO:0003964">
    <property type="term" value="F:RNA-directed DNA polymerase activity"/>
    <property type="evidence" value="ECO:0007669"/>
    <property type="project" value="UniProtKB-KW"/>
</dbReference>
<dbReference type="NCBIfam" id="TIGR04416">
    <property type="entry name" value="group_II_RT_mat"/>
    <property type="match status" value="1"/>
</dbReference>
<protein>
    <submittedName>
        <fullName evidence="3">Group II intron reverse transcriptase/maturase</fullName>
        <ecNumber evidence="3">2.7.7.49</ecNumber>
    </submittedName>
</protein>
<dbReference type="InterPro" id="IPR030931">
    <property type="entry name" value="Group_II_RT_mat"/>
</dbReference>
<organism evidence="3 4">
    <name type="scientific">Paraburkholderia fungorum</name>
    <dbReference type="NCBI Taxonomy" id="134537"/>
    <lineage>
        <taxon>Bacteria</taxon>
        <taxon>Pseudomonadati</taxon>
        <taxon>Pseudomonadota</taxon>
        <taxon>Betaproteobacteria</taxon>
        <taxon>Burkholderiales</taxon>
        <taxon>Burkholderiaceae</taxon>
        <taxon>Paraburkholderia</taxon>
    </lineage>
</organism>
<dbReference type="EMBL" id="JANSLM010000038">
    <property type="protein sequence ID" value="MDT8844003.1"/>
    <property type="molecule type" value="Genomic_DNA"/>
</dbReference>
<dbReference type="AlphaFoldDB" id="A0AAP5UZ05"/>
<dbReference type="PANTHER" id="PTHR34047">
    <property type="entry name" value="NUCLEAR INTRON MATURASE 1, MITOCHONDRIAL-RELATED"/>
    <property type="match status" value="1"/>
</dbReference>
<dbReference type="SUPFAM" id="SSF56672">
    <property type="entry name" value="DNA/RNA polymerases"/>
    <property type="match status" value="1"/>
</dbReference>
<proteinExistence type="inferred from homology"/>
<dbReference type="PROSITE" id="PS50878">
    <property type="entry name" value="RT_POL"/>
    <property type="match status" value="1"/>
</dbReference>
<accession>A0AAP5UZ05</accession>
<evidence type="ECO:0000313" key="4">
    <source>
        <dbReference type="Proteomes" id="UP001246473"/>
    </source>
</evidence>
<dbReference type="CDD" id="cd01651">
    <property type="entry name" value="RT_G2_intron"/>
    <property type="match status" value="1"/>
</dbReference>
<keyword evidence="3" id="KW-0548">Nucleotidyltransferase</keyword>
<dbReference type="EC" id="2.7.7.49" evidence="3"/>
<dbReference type="InterPro" id="IPR043502">
    <property type="entry name" value="DNA/RNA_pol_sf"/>
</dbReference>